<dbReference type="RefSeq" id="WP_090313442.1">
    <property type="nucleotide sequence ID" value="NZ_FNZE01000024.1"/>
</dbReference>
<sequence>MEHSDKALIFDNSGTTPIRVVTKNGPDVVFEPNAPQWVEAQFAAPYRARQASLKQLDAVAKGSAPNITISEAAAQHGRSYRGKVVDQTAHHALQESEDRGFVIHDKALGPKRDFDNGSYAQITYAYDKGKIPAEEIVQRIEREARSKAFRVYGFNG</sequence>
<organism evidence="2 3">
    <name type="scientific">Pseudomonas linyingensis</name>
    <dbReference type="NCBI Taxonomy" id="915471"/>
    <lineage>
        <taxon>Bacteria</taxon>
        <taxon>Pseudomonadati</taxon>
        <taxon>Pseudomonadota</taxon>
        <taxon>Gammaproteobacteria</taxon>
        <taxon>Pseudomonadales</taxon>
        <taxon>Pseudomonadaceae</taxon>
        <taxon>Pseudomonas</taxon>
    </lineage>
</organism>
<evidence type="ECO:0000313" key="2">
    <source>
        <dbReference type="EMBL" id="SEJ87639.1"/>
    </source>
</evidence>
<dbReference type="Pfam" id="PF18790">
    <property type="entry name" value="KfrB"/>
    <property type="match status" value="1"/>
</dbReference>
<evidence type="ECO:0000313" key="3">
    <source>
        <dbReference type="Proteomes" id="UP000242930"/>
    </source>
</evidence>
<dbReference type="InterPro" id="IPR040782">
    <property type="entry name" value="KfrB"/>
</dbReference>
<protein>
    <recommendedName>
        <fullName evidence="1">KfrB domain-containing protein</fullName>
    </recommendedName>
</protein>
<dbReference type="Proteomes" id="UP000242930">
    <property type="component" value="Unassembled WGS sequence"/>
</dbReference>
<feature type="domain" description="KfrB" evidence="1">
    <location>
        <begin position="79"/>
        <end position="131"/>
    </location>
</feature>
<dbReference type="AlphaFoldDB" id="A0A1H7CD64"/>
<accession>A0A1H7CD64</accession>
<name>A0A1H7CD64_9PSED</name>
<gene>
    <name evidence="2" type="ORF">SAMN05216201_1249</name>
</gene>
<evidence type="ECO:0000259" key="1">
    <source>
        <dbReference type="Pfam" id="PF18790"/>
    </source>
</evidence>
<reference evidence="3" key="1">
    <citation type="submission" date="2016-10" db="EMBL/GenBank/DDBJ databases">
        <authorList>
            <person name="Varghese N."/>
            <person name="Submissions S."/>
        </authorList>
    </citation>
    <scope>NUCLEOTIDE SEQUENCE [LARGE SCALE GENOMIC DNA]</scope>
    <source>
        <strain evidence="3">LMG 25967</strain>
    </source>
</reference>
<dbReference type="EMBL" id="FNZE01000024">
    <property type="protein sequence ID" value="SEJ87639.1"/>
    <property type="molecule type" value="Genomic_DNA"/>
</dbReference>
<keyword evidence="3" id="KW-1185">Reference proteome</keyword>
<proteinExistence type="predicted"/>